<name>A0A8M1H2V2_BETSP</name>
<dbReference type="OrthoDB" id="5985669at2759"/>
<dbReference type="GeneID" id="114842743"/>
<evidence type="ECO:0000313" key="8">
    <source>
        <dbReference type="Proteomes" id="UP000515150"/>
    </source>
</evidence>
<keyword evidence="2 6" id="KW-0812">Transmembrane</keyword>
<evidence type="ECO:0000256" key="3">
    <source>
        <dbReference type="ARBA" id="ARBA00022989"/>
    </source>
</evidence>
<dbReference type="Proteomes" id="UP000515150">
    <property type="component" value="Chromosome 16"/>
</dbReference>
<evidence type="ECO:0000313" key="9">
    <source>
        <dbReference type="RefSeq" id="XP_040923564.1"/>
    </source>
</evidence>
<protein>
    <submittedName>
        <fullName evidence="9">E3 ubiquitin-protein ligase DCST1 isoform X1</fullName>
    </submittedName>
</protein>
<dbReference type="PANTHER" id="PTHR21041">
    <property type="entry name" value="DENDRITIC CELL-SPECIFIC TRANSMEMBRANE PROTEIN"/>
    <property type="match status" value="1"/>
</dbReference>
<sequence>MGQIGPRRRSEPQTEPSDSEWLRGSKQLDANALQRFGTSLRSLVLRAAFGAFSGTALYLGIIHNLPPSLSLTSAAGVVFVAVCAVAGAWSSSFRCSLLLMFPSMLGSRGHAYLMVFTLSVLYKGPISNMHQNIEEAALSLSCNLDLQVNNSKLLWRDAVRPFIAITQELMDSKAEFESEILNISRRFQSIRDEMVFQYGHSHFKNQSSADSGNSTQQQFTAKSRMQCNDVVEDGVQRCADWFALRWKECMEVVPVPVISHMVCVSMKFHFLCDIIRVMTPWCTQQIPVEGNFGKLFDQLDGSVEQLSRQFSAELVLQVRNEQQQQAVLAGAGMDQQFTQAVKESFRNLTTPVEQLLNVLQLLMSCTFISIFMQGFSYHRCYRRDIQFDNFYITAYFRQIDARRRNAGKCFLLPLKRSERKKFVDPSSLRIHPEELRQVVSGGVQVLSVALLCVVLLTVDFSLFHVLDIVSRHTFSQFNLTSKCTSEAAALNMASIGGHQVSVRVGGASMMARLLRRTVSAFNSSSGLHIYTDNQGCASPPSSLSAGVYVSCVSCVLLGALLSCLQVYSNRLQRVIAAFYNPQREKKRIVFLYNLQLQRQIDSSREQRHSVNQRRTVFPCLSSC</sequence>
<comment type="subcellular location">
    <subcellularLocation>
        <location evidence="1">Membrane</location>
        <topology evidence="1">Multi-pass membrane protein</topology>
    </subcellularLocation>
</comment>
<dbReference type="AlphaFoldDB" id="A0A8M1H2V2"/>
<evidence type="ECO:0000256" key="6">
    <source>
        <dbReference type="SAM" id="Phobius"/>
    </source>
</evidence>
<evidence type="ECO:0000256" key="4">
    <source>
        <dbReference type="ARBA" id="ARBA00023136"/>
    </source>
</evidence>
<evidence type="ECO:0000256" key="2">
    <source>
        <dbReference type="ARBA" id="ARBA00022692"/>
    </source>
</evidence>
<dbReference type="CTD" id="149095"/>
<organism evidence="8 9">
    <name type="scientific">Betta splendens</name>
    <name type="common">Siamese fighting fish</name>
    <dbReference type="NCBI Taxonomy" id="158456"/>
    <lineage>
        <taxon>Eukaryota</taxon>
        <taxon>Metazoa</taxon>
        <taxon>Chordata</taxon>
        <taxon>Craniata</taxon>
        <taxon>Vertebrata</taxon>
        <taxon>Euteleostomi</taxon>
        <taxon>Actinopterygii</taxon>
        <taxon>Neopterygii</taxon>
        <taxon>Teleostei</taxon>
        <taxon>Neoteleostei</taxon>
        <taxon>Acanthomorphata</taxon>
        <taxon>Anabantaria</taxon>
        <taxon>Anabantiformes</taxon>
        <taxon>Anabantoidei</taxon>
        <taxon>Osphronemidae</taxon>
        <taxon>Betta</taxon>
    </lineage>
</organism>
<feature type="domain" description="Dendritic cell-specific transmembrane protein-like" evidence="7">
    <location>
        <begin position="387"/>
        <end position="592"/>
    </location>
</feature>
<dbReference type="PANTHER" id="PTHR21041:SF17">
    <property type="entry name" value="E3 UBIQUITIN-PROTEIN LIGASE DCST1"/>
    <property type="match status" value="1"/>
</dbReference>
<gene>
    <name evidence="9" type="primary">dcst1</name>
</gene>
<dbReference type="InterPro" id="IPR012858">
    <property type="entry name" value="DC_STAMP-like"/>
</dbReference>
<reference evidence="9" key="1">
    <citation type="submission" date="2025-08" db="UniProtKB">
        <authorList>
            <consortium name="RefSeq"/>
        </authorList>
    </citation>
    <scope>IDENTIFICATION</scope>
</reference>
<proteinExistence type="predicted"/>
<feature type="transmembrane region" description="Helical" evidence="6">
    <location>
        <begin position="69"/>
        <end position="90"/>
    </location>
</feature>
<dbReference type="GO" id="GO:0016020">
    <property type="term" value="C:membrane"/>
    <property type="evidence" value="ECO:0007669"/>
    <property type="project" value="UniProtKB-SubCell"/>
</dbReference>
<accession>A0A8M1H2V2</accession>
<dbReference type="InterPro" id="IPR051856">
    <property type="entry name" value="CSR-E3_Ligase_Protein"/>
</dbReference>
<evidence type="ECO:0000259" key="7">
    <source>
        <dbReference type="Pfam" id="PF07782"/>
    </source>
</evidence>
<evidence type="ECO:0000256" key="5">
    <source>
        <dbReference type="SAM" id="MobiDB-lite"/>
    </source>
</evidence>
<keyword evidence="4 6" id="KW-0472">Membrane</keyword>
<dbReference type="RefSeq" id="XP_040923564.1">
    <property type="nucleotide sequence ID" value="XM_041067630.2"/>
</dbReference>
<evidence type="ECO:0000256" key="1">
    <source>
        <dbReference type="ARBA" id="ARBA00004141"/>
    </source>
</evidence>
<dbReference type="Pfam" id="PF07782">
    <property type="entry name" value="DC_STAMP"/>
    <property type="match status" value="1"/>
</dbReference>
<keyword evidence="8" id="KW-1185">Reference proteome</keyword>
<keyword evidence="3 6" id="KW-1133">Transmembrane helix</keyword>
<feature type="transmembrane region" description="Helical" evidence="6">
    <location>
        <begin position="43"/>
        <end position="63"/>
    </location>
</feature>
<feature type="transmembrane region" description="Helical" evidence="6">
    <location>
        <begin position="355"/>
        <end position="375"/>
    </location>
</feature>
<feature type="region of interest" description="Disordered" evidence="5">
    <location>
        <begin position="1"/>
        <end position="21"/>
    </location>
</feature>